<dbReference type="AlphaFoldDB" id="A0A4Y7K9W7"/>
<evidence type="ECO:0008006" key="4">
    <source>
        <dbReference type="Google" id="ProtNLM"/>
    </source>
</evidence>
<name>A0A4Y7K9W7_PAPSO</name>
<feature type="transmembrane region" description="Helical" evidence="1">
    <location>
        <begin position="79"/>
        <end position="103"/>
    </location>
</feature>
<sequence length="104" mass="11095">MEDKQGRFIAVMRKKWFAAIVDGVVWFLAKAMKERAGKSVVGGRCCGTGVGPVVIVVVVDTCYNGVDGGSFPVVVRLVGAGGIIFMEVGGYWIGVGMVILLGWW</sequence>
<protein>
    <recommendedName>
        <fullName evidence="4">Transmembrane protein</fullName>
    </recommendedName>
</protein>
<dbReference type="EMBL" id="CM010721">
    <property type="protein sequence ID" value="RZC69596.1"/>
    <property type="molecule type" value="Genomic_DNA"/>
</dbReference>
<evidence type="ECO:0000313" key="3">
    <source>
        <dbReference type="Proteomes" id="UP000316621"/>
    </source>
</evidence>
<organism evidence="2 3">
    <name type="scientific">Papaver somniferum</name>
    <name type="common">Opium poppy</name>
    <dbReference type="NCBI Taxonomy" id="3469"/>
    <lineage>
        <taxon>Eukaryota</taxon>
        <taxon>Viridiplantae</taxon>
        <taxon>Streptophyta</taxon>
        <taxon>Embryophyta</taxon>
        <taxon>Tracheophyta</taxon>
        <taxon>Spermatophyta</taxon>
        <taxon>Magnoliopsida</taxon>
        <taxon>Ranunculales</taxon>
        <taxon>Papaveraceae</taxon>
        <taxon>Papaveroideae</taxon>
        <taxon>Papaver</taxon>
    </lineage>
</organism>
<feature type="transmembrane region" description="Helical" evidence="1">
    <location>
        <begin position="41"/>
        <end position="59"/>
    </location>
</feature>
<accession>A0A4Y7K9W7</accession>
<dbReference type="Proteomes" id="UP000316621">
    <property type="component" value="Chromosome 7"/>
</dbReference>
<keyword evidence="1" id="KW-0812">Transmembrane</keyword>
<evidence type="ECO:0000256" key="1">
    <source>
        <dbReference type="SAM" id="Phobius"/>
    </source>
</evidence>
<keyword evidence="1" id="KW-0472">Membrane</keyword>
<evidence type="ECO:0000313" key="2">
    <source>
        <dbReference type="EMBL" id="RZC69596.1"/>
    </source>
</evidence>
<gene>
    <name evidence="2" type="ORF">C5167_032748</name>
</gene>
<reference evidence="2 3" key="1">
    <citation type="journal article" date="2018" name="Science">
        <title>The opium poppy genome and morphinan production.</title>
        <authorList>
            <person name="Guo L."/>
            <person name="Winzer T."/>
            <person name="Yang X."/>
            <person name="Li Y."/>
            <person name="Ning Z."/>
            <person name="He Z."/>
            <person name="Teodor R."/>
            <person name="Lu Y."/>
            <person name="Bowser T.A."/>
            <person name="Graham I.A."/>
            <person name="Ye K."/>
        </authorList>
    </citation>
    <scope>NUCLEOTIDE SEQUENCE [LARGE SCALE GENOMIC DNA]</scope>
    <source>
        <strain evidence="3">cv. HN1</strain>
        <tissue evidence="2">Leaves</tissue>
    </source>
</reference>
<keyword evidence="1" id="KW-1133">Transmembrane helix</keyword>
<dbReference type="Gramene" id="RZC69596">
    <property type="protein sequence ID" value="RZC69596"/>
    <property type="gene ID" value="C5167_032748"/>
</dbReference>
<keyword evidence="3" id="KW-1185">Reference proteome</keyword>
<proteinExistence type="predicted"/>